<dbReference type="Pfam" id="PF10096">
    <property type="entry name" value="DUF2334"/>
    <property type="match status" value="1"/>
</dbReference>
<gene>
    <name evidence="1" type="ORF">CaldiYA01_03300</name>
</gene>
<reference evidence="1 2" key="1">
    <citation type="submission" date="2021-02" db="EMBL/GenBank/DDBJ databases">
        <title>Nitrogen-fixing ability and nitrogen fixation related genes of thermophilic fermentative bacteria in the genus Caldicellulosiruptor.</title>
        <authorList>
            <person name="Chen Y."/>
            <person name="Nishihara A."/>
            <person name="Haruta S."/>
        </authorList>
    </citation>
    <scope>NUCLEOTIDE SEQUENCE [LARGE SCALE GENOMIC DNA]</scope>
    <source>
        <strain evidence="1 2">YA01</strain>
    </source>
</reference>
<dbReference type="Proteomes" id="UP000663623">
    <property type="component" value="Chromosome"/>
</dbReference>
<protein>
    <recommendedName>
        <fullName evidence="3">Polysaccharide deacetylase</fullName>
    </recommendedName>
</protein>
<accession>A0ABM7NJU0</accession>
<evidence type="ECO:0000313" key="1">
    <source>
        <dbReference type="EMBL" id="BCS80370.1"/>
    </source>
</evidence>
<evidence type="ECO:0008006" key="3">
    <source>
        <dbReference type="Google" id="ProtNLM"/>
    </source>
</evidence>
<organism evidence="1 2">
    <name type="scientific">Caldicellulosiruptor diazotrophicus</name>
    <dbReference type="NCBI Taxonomy" id="2806205"/>
    <lineage>
        <taxon>Bacteria</taxon>
        <taxon>Bacillati</taxon>
        <taxon>Bacillota</taxon>
        <taxon>Bacillota incertae sedis</taxon>
        <taxon>Caldicellulosiruptorales</taxon>
        <taxon>Caldicellulosiruptoraceae</taxon>
        <taxon>Caldicellulosiruptor</taxon>
    </lineage>
</organism>
<dbReference type="InterPro" id="IPR018763">
    <property type="entry name" value="DUF2334"/>
</dbReference>
<proteinExistence type="predicted"/>
<evidence type="ECO:0000313" key="2">
    <source>
        <dbReference type="Proteomes" id="UP000663623"/>
    </source>
</evidence>
<dbReference type="EMBL" id="AP024480">
    <property type="protein sequence ID" value="BCS80370.1"/>
    <property type="molecule type" value="Genomic_DNA"/>
</dbReference>
<sequence>MIDLIPNGKLRFLIRVDDFPRWDLGLGEFYEFHNIMVSNNVDYVIGLTPFLSFYEPKFNPIDENYIKAIKELNLNYALHGFNHYNYYESGKKLGEINYYSDIELENLLAKTYAFFQENELKLPDVFIPPFNALSKNNYNVLKKYFKIICEGPLTLSTMPELKPIMGVFIGESLYLPSYFPYYSVAKDIMRAIQRTKLKDKNLIIPITIHWAWEKSTNYLYLKELLELIKYDVLNWCELVTIVEEINAGVK</sequence>
<name>A0ABM7NJU0_9FIRM</name>
<keyword evidence="2" id="KW-1185">Reference proteome</keyword>